<name>Q6IKQ8_DROME</name>
<accession>Q6IKQ8</accession>
<protein>
    <submittedName>
        <fullName evidence="2">HDC11838</fullName>
    </submittedName>
</protein>
<sequence>MPQTKVSESKLKCCRCRHSRRLLRQQVEIVAVHTQFIPLICCERDLNLSGCNKVACSRAAKPGGDHVEDIAIDSSARGPQSVAKSENRAVGHEDGRDGVPLCLITQRTVDL</sequence>
<organism evidence="2">
    <name type="scientific">Drosophila melanogaster</name>
    <name type="common">Fruit fly</name>
    <dbReference type="NCBI Taxonomy" id="7227"/>
    <lineage>
        <taxon>Eukaryota</taxon>
        <taxon>Metazoa</taxon>
        <taxon>Ecdysozoa</taxon>
        <taxon>Arthropoda</taxon>
        <taxon>Hexapoda</taxon>
        <taxon>Insecta</taxon>
        <taxon>Pterygota</taxon>
        <taxon>Neoptera</taxon>
        <taxon>Endopterygota</taxon>
        <taxon>Diptera</taxon>
        <taxon>Brachycera</taxon>
        <taxon>Muscomorpha</taxon>
        <taxon>Ephydroidea</taxon>
        <taxon>Drosophilidae</taxon>
        <taxon>Drosophila</taxon>
        <taxon>Sophophora</taxon>
    </lineage>
</organism>
<feature type="region of interest" description="Disordered" evidence="1">
    <location>
        <begin position="74"/>
        <end position="93"/>
    </location>
</feature>
<reference evidence="2" key="1">
    <citation type="journal article" date="2003" name="Genome Biol.">
        <title>An integrated gene annotation and transcriptional profiling approach towards the full gene content of the Drosophila genome.</title>
        <authorList>
            <person name="Hild M."/>
            <person name="Beckmann B."/>
            <person name="Haas S.A."/>
            <person name="Koch B."/>
            <person name="Solovyev V."/>
            <person name="Busold C."/>
            <person name="Fellenberg K."/>
            <person name="Boutros M."/>
            <person name="Vingron M."/>
            <person name="Sauer F."/>
            <person name="Hoheisel J.D."/>
            <person name="Paro R."/>
        </authorList>
    </citation>
    <scope>NUCLEOTIDE SEQUENCE</scope>
</reference>
<evidence type="ECO:0000313" key="2">
    <source>
        <dbReference type="EMBL" id="DAA03815.1"/>
    </source>
</evidence>
<gene>
    <name evidence="2" type="ORF">HDC11838</name>
</gene>
<dbReference type="AlphaFoldDB" id="Q6IKQ8"/>
<evidence type="ECO:0000256" key="1">
    <source>
        <dbReference type="SAM" id="MobiDB-lite"/>
    </source>
</evidence>
<dbReference type="EMBL" id="BK002308">
    <property type="protein sequence ID" value="DAA03815.1"/>
    <property type="molecule type" value="Genomic_DNA"/>
</dbReference>
<proteinExistence type="predicted"/>